<dbReference type="GO" id="GO:0006402">
    <property type="term" value="P:mRNA catabolic process"/>
    <property type="evidence" value="ECO:0007669"/>
    <property type="project" value="InterPro"/>
</dbReference>
<dbReference type="OrthoDB" id="1183224at2759"/>
<sequence>MLPGAGRFVPPESREGRASNLRVTALPYCRISQPREVPLNQLLEDVLDPQKRGPALIHLAMKRNTVPNFSLIVWQTPVIVTLILQPIVIDDRVRDEFFRAEIPQYLYPLVTNPRQSASFEKLRITSLGMIGFLVKELDLEAVQFLLRSEVVPLCLRCMEVGTVLSKTVAVFILEKLLSTEIGLEYICENQERFLATNQMLASMFTTLPHVRSSLRLLRRVIICFYLFSCNPRKEDSLAFYNSTYKTHLFSDSVSEITLYNLLPDGIRDGSCIYMFQDDTEIQNCVYQLLWNLGCIYNNNNNNGINSY</sequence>
<keyword evidence="2" id="KW-1185">Reference proteome</keyword>
<comment type="caution">
    <text evidence="1">The sequence shown here is derived from an EMBL/GenBank/DDBJ whole genome shotgun (WGS) entry which is preliminary data.</text>
</comment>
<reference evidence="1" key="1">
    <citation type="submission" date="2020-01" db="EMBL/GenBank/DDBJ databases">
        <title>Genome sequence of Kobresia littledalei, the first chromosome-level genome in the family Cyperaceae.</title>
        <authorList>
            <person name="Qu G."/>
        </authorList>
    </citation>
    <scope>NUCLEOTIDE SEQUENCE</scope>
    <source>
        <strain evidence="1">C.B.Clarke</strain>
        <tissue evidence="1">Leaf</tissue>
    </source>
</reference>
<protein>
    <submittedName>
        <fullName evidence="1">Cell differentiation protein RCD1</fullName>
    </submittedName>
</protein>
<name>A0A833QPP8_9POAL</name>
<gene>
    <name evidence="1" type="ORF">FCM35_KLT08776</name>
</gene>
<dbReference type="AlphaFoldDB" id="A0A833QPP8"/>
<dbReference type="PANTHER" id="PTHR12262">
    <property type="entry name" value="CCR4-NOT TRANSCRIPTION COMPLEX SUBUNIT 9"/>
    <property type="match status" value="1"/>
</dbReference>
<dbReference type="EMBL" id="SWLB01000019">
    <property type="protein sequence ID" value="KAF3325696.1"/>
    <property type="molecule type" value="Genomic_DNA"/>
</dbReference>
<dbReference type="Gene3D" id="1.25.10.10">
    <property type="entry name" value="Leucine-rich Repeat Variant"/>
    <property type="match status" value="2"/>
</dbReference>
<dbReference type="Pfam" id="PF04078">
    <property type="entry name" value="Rcd1"/>
    <property type="match status" value="1"/>
</dbReference>
<evidence type="ECO:0000313" key="1">
    <source>
        <dbReference type="EMBL" id="KAF3325696.1"/>
    </source>
</evidence>
<dbReference type="Proteomes" id="UP000623129">
    <property type="component" value="Unassembled WGS sequence"/>
</dbReference>
<accession>A0A833QPP8</accession>
<evidence type="ECO:0000313" key="2">
    <source>
        <dbReference type="Proteomes" id="UP000623129"/>
    </source>
</evidence>
<proteinExistence type="predicted"/>
<dbReference type="InterPro" id="IPR007216">
    <property type="entry name" value="CNOT9"/>
</dbReference>
<organism evidence="1 2">
    <name type="scientific">Carex littledalei</name>
    <dbReference type="NCBI Taxonomy" id="544730"/>
    <lineage>
        <taxon>Eukaryota</taxon>
        <taxon>Viridiplantae</taxon>
        <taxon>Streptophyta</taxon>
        <taxon>Embryophyta</taxon>
        <taxon>Tracheophyta</taxon>
        <taxon>Spermatophyta</taxon>
        <taxon>Magnoliopsida</taxon>
        <taxon>Liliopsida</taxon>
        <taxon>Poales</taxon>
        <taxon>Cyperaceae</taxon>
        <taxon>Cyperoideae</taxon>
        <taxon>Cariceae</taxon>
        <taxon>Carex</taxon>
        <taxon>Carex subgen. Euthyceras</taxon>
    </lineage>
</organism>
<dbReference type="GO" id="GO:0030014">
    <property type="term" value="C:CCR4-NOT complex"/>
    <property type="evidence" value="ECO:0007669"/>
    <property type="project" value="InterPro"/>
</dbReference>
<dbReference type="InterPro" id="IPR011989">
    <property type="entry name" value="ARM-like"/>
</dbReference>